<sequence>MPSQIPTSIPRYSFMDDYSEGAHPALLKALITSNTTQETGYGGDTYCDLARQRIRRHLGRNDVGIFFVPSGTSANAISIAACLRPHEAVIAASSGHIVTRETGAVEASGHKIINVTPQNGKLTPETIERALDDNWHFPHMAKPRLVYISNATEIGTIYSRAELAAIKQVCEKNGLILFLDGARIGTALASKANDMTLSDILELTDIFWIGGTKNGALLGEAVVVKDARLSSEFEFYVKQHGSLLAKGRVIGAQFAELFEDDLYFELARKANLAAESLSSGIAQGGFSVYAATETNQVFAVLPLSLIKVLKESFSFYVWEKCGDDEAVIRLLTTWATEGAQVESKRRQGFTPFDRLTDIDHFSPYQPFHITIMAAADTEFDREFKFLKYLDDGDQRQDSITVKRSAYWCYCGPLLDPPGSSLPDNFYDFEAQVFTGSILSRLIPFLSYINNLLVAKGHGYYFLTIRATTPTHEFDQPRWHTDELFFPTNVLPGTRLGLKSQHQKHHQPTGTDWKICTTLLGPSTLFIPASHQPSARKAQESARDSASTEHECVSIRCVGCAAAADAVRDELATVLEPFGAEAAEIGECSVFKVGREYGAVHSEPCMSEGDSGRVFINVVPGTEDELRVLMGKWGMQFPRQWWVGGR</sequence>
<keyword evidence="5" id="KW-0456">Lyase</keyword>
<organism evidence="5 6">
    <name type="scientific">Fusarium acutatum</name>
    <dbReference type="NCBI Taxonomy" id="78861"/>
    <lineage>
        <taxon>Eukaryota</taxon>
        <taxon>Fungi</taxon>
        <taxon>Dikarya</taxon>
        <taxon>Ascomycota</taxon>
        <taxon>Pezizomycotina</taxon>
        <taxon>Sordariomycetes</taxon>
        <taxon>Hypocreomycetidae</taxon>
        <taxon>Hypocreales</taxon>
        <taxon>Nectriaceae</taxon>
        <taxon>Fusarium</taxon>
        <taxon>Fusarium fujikuroi species complex</taxon>
    </lineage>
</organism>
<evidence type="ECO:0000313" key="6">
    <source>
        <dbReference type="Proteomes" id="UP000536711"/>
    </source>
</evidence>
<dbReference type="AlphaFoldDB" id="A0A8H4JWJ9"/>
<feature type="domain" description="Aromatic amino acid beta-eliminating lyase/threonine aldolase" evidence="4">
    <location>
        <begin position="26"/>
        <end position="300"/>
    </location>
</feature>
<accession>A0A8H4JWJ9</accession>
<dbReference type="PANTHER" id="PTHR48097">
    <property type="entry name" value="L-THREONINE ALDOLASE-RELATED"/>
    <property type="match status" value="1"/>
</dbReference>
<dbReference type="Proteomes" id="UP000536711">
    <property type="component" value="Unassembled WGS sequence"/>
</dbReference>
<dbReference type="PANTHER" id="PTHR48097:SF5">
    <property type="entry name" value="LOW SPECIFICITY L-THREONINE ALDOLASE"/>
    <property type="match status" value="1"/>
</dbReference>
<comment type="similarity">
    <text evidence="2">Belongs to the threonine aldolase family.</text>
</comment>
<dbReference type="InterPro" id="IPR015421">
    <property type="entry name" value="PyrdxlP-dep_Trfase_major"/>
</dbReference>
<evidence type="ECO:0000313" key="5">
    <source>
        <dbReference type="EMBL" id="KAF4438233.1"/>
    </source>
</evidence>
<proteinExistence type="inferred from homology"/>
<evidence type="ECO:0000256" key="1">
    <source>
        <dbReference type="ARBA" id="ARBA00001933"/>
    </source>
</evidence>
<dbReference type="OrthoDB" id="10261951at2759"/>
<evidence type="ECO:0000256" key="2">
    <source>
        <dbReference type="ARBA" id="ARBA00006966"/>
    </source>
</evidence>
<keyword evidence="6" id="KW-1185">Reference proteome</keyword>
<dbReference type="InterPro" id="IPR015424">
    <property type="entry name" value="PyrdxlP-dep_Trfase"/>
</dbReference>
<dbReference type="Gene3D" id="3.90.1150.10">
    <property type="entry name" value="Aspartate Aminotransferase, domain 1"/>
    <property type="match status" value="1"/>
</dbReference>
<evidence type="ECO:0000259" key="4">
    <source>
        <dbReference type="Pfam" id="PF01212"/>
    </source>
</evidence>
<reference evidence="5 6" key="1">
    <citation type="submission" date="2020-01" db="EMBL/GenBank/DDBJ databases">
        <title>Identification and distribution of gene clusters putatively required for synthesis of sphingolipid metabolism inhibitors in phylogenetically diverse species of the filamentous fungus Fusarium.</title>
        <authorList>
            <person name="Kim H.-S."/>
            <person name="Busman M."/>
            <person name="Brown D.W."/>
            <person name="Divon H."/>
            <person name="Uhlig S."/>
            <person name="Proctor R.H."/>
        </authorList>
    </citation>
    <scope>NUCLEOTIDE SEQUENCE [LARGE SCALE GENOMIC DNA]</scope>
    <source>
        <strain evidence="5 6">NRRL 13308</strain>
    </source>
</reference>
<dbReference type="Pfam" id="PF01212">
    <property type="entry name" value="Beta_elim_lyase"/>
    <property type="match status" value="1"/>
</dbReference>
<dbReference type="InterPro" id="IPR015422">
    <property type="entry name" value="PyrdxlP-dep_Trfase_small"/>
</dbReference>
<keyword evidence="3" id="KW-0663">Pyridoxal phosphate</keyword>
<comment type="caution">
    <text evidence="5">The sequence shown here is derived from an EMBL/GenBank/DDBJ whole genome shotgun (WGS) entry which is preliminary data.</text>
</comment>
<protein>
    <submittedName>
        <fullName evidence="5">Beta-eliminating lyase</fullName>
    </submittedName>
</protein>
<name>A0A8H4JWJ9_9HYPO</name>
<dbReference type="GO" id="GO:0006520">
    <property type="term" value="P:amino acid metabolic process"/>
    <property type="evidence" value="ECO:0007669"/>
    <property type="project" value="InterPro"/>
</dbReference>
<dbReference type="EMBL" id="JAADJF010000117">
    <property type="protein sequence ID" value="KAF4438233.1"/>
    <property type="molecule type" value="Genomic_DNA"/>
</dbReference>
<gene>
    <name evidence="5" type="ORF">FACUT_5098</name>
</gene>
<dbReference type="SUPFAM" id="SSF53383">
    <property type="entry name" value="PLP-dependent transferases"/>
    <property type="match status" value="1"/>
</dbReference>
<evidence type="ECO:0000256" key="3">
    <source>
        <dbReference type="ARBA" id="ARBA00022898"/>
    </source>
</evidence>
<dbReference type="InterPro" id="IPR001597">
    <property type="entry name" value="ArAA_b-elim_lyase/Thr_aldolase"/>
</dbReference>
<dbReference type="Gene3D" id="3.40.640.10">
    <property type="entry name" value="Type I PLP-dependent aspartate aminotransferase-like (Major domain)"/>
    <property type="match status" value="1"/>
</dbReference>
<comment type="cofactor">
    <cofactor evidence="1">
        <name>pyridoxal 5'-phosphate</name>
        <dbReference type="ChEBI" id="CHEBI:597326"/>
    </cofactor>
</comment>
<dbReference type="GO" id="GO:0016829">
    <property type="term" value="F:lyase activity"/>
    <property type="evidence" value="ECO:0007669"/>
    <property type="project" value="UniProtKB-KW"/>
</dbReference>